<sequence>MWTVIYIASDKETALKVEEAIRSEGFLVATREVMKSKRHGCYIEVIVPESEAQEAQNVILEKNL</sequence>
<dbReference type="OrthoDB" id="1684603at2"/>
<dbReference type="KEGG" id="tep:TepRe1_0709"/>
<protein>
    <recommendedName>
        <fullName evidence="3">Glutamate decarboxylase</fullName>
    </recommendedName>
</protein>
<reference evidence="2" key="1">
    <citation type="journal article" date="2013" name="Genome Announc.">
        <title>First genome sequence of a syntrophic acetate-oxidizing bacterium, Tepidanaerobacter acetatoxydans strain Re1.</title>
        <authorList>
            <person name="Manzoor S."/>
            <person name="Bongcam-Rudloff E."/>
            <person name="Schnurer A."/>
            <person name="Muller B."/>
        </authorList>
    </citation>
    <scope>NUCLEOTIDE SEQUENCE [LARGE SCALE GENOMIC DNA]</scope>
    <source>
        <strain evidence="2">Re1</strain>
    </source>
</reference>
<keyword evidence="2" id="KW-1185">Reference proteome</keyword>
<evidence type="ECO:0000313" key="1">
    <source>
        <dbReference type="EMBL" id="CCP25470.1"/>
    </source>
</evidence>
<dbReference type="STRING" id="1209989.TepRe1_0709"/>
<accession>F4LWJ4</accession>
<dbReference type="KEGG" id="tae:TepiRe1_0769"/>
<evidence type="ECO:0008006" key="3">
    <source>
        <dbReference type="Google" id="ProtNLM"/>
    </source>
</evidence>
<gene>
    <name evidence="1" type="ordered locus">TEPIRE1_0769</name>
</gene>
<dbReference type="AlphaFoldDB" id="F4LWJ4"/>
<evidence type="ECO:0000313" key="2">
    <source>
        <dbReference type="Proteomes" id="UP000010802"/>
    </source>
</evidence>
<dbReference type="EMBL" id="HF563609">
    <property type="protein sequence ID" value="CCP25470.1"/>
    <property type="molecule type" value="Genomic_DNA"/>
</dbReference>
<name>F4LWJ4_TEPAE</name>
<proteinExistence type="predicted"/>
<organism evidence="1 2">
    <name type="scientific">Tepidanaerobacter acetatoxydans (strain DSM 21804 / JCM 16047 / Re1)</name>
    <dbReference type="NCBI Taxonomy" id="1209989"/>
    <lineage>
        <taxon>Bacteria</taxon>
        <taxon>Bacillati</taxon>
        <taxon>Bacillota</taxon>
        <taxon>Clostridia</taxon>
        <taxon>Thermosediminibacterales</taxon>
        <taxon>Tepidanaerobacteraceae</taxon>
        <taxon>Tepidanaerobacter</taxon>
    </lineage>
</organism>
<accession>L0RWX1</accession>
<dbReference type="PATRIC" id="fig|1209989.3.peg.848"/>
<dbReference type="Proteomes" id="UP000010802">
    <property type="component" value="Chromosome"/>
</dbReference>
<dbReference type="HOGENOM" id="CLU_207049_0_0_9"/>